<evidence type="ECO:0000313" key="7">
    <source>
        <dbReference type="EMBL" id="TDB06052.1"/>
    </source>
</evidence>
<dbReference type="SMART" id="SM00642">
    <property type="entry name" value="Aamy"/>
    <property type="match status" value="1"/>
</dbReference>
<accession>A0A0K2HFR7</accession>
<evidence type="ECO:0000256" key="3">
    <source>
        <dbReference type="SAM" id="SignalP"/>
    </source>
</evidence>
<keyword evidence="3" id="KW-0732">Signal</keyword>
<dbReference type="Pfam" id="PF10438">
    <property type="entry name" value="Cyc-maltodext_C"/>
    <property type="match status" value="1"/>
</dbReference>
<dbReference type="PANTHER" id="PTHR10357">
    <property type="entry name" value="ALPHA-AMYLASE FAMILY MEMBER"/>
    <property type="match status" value="1"/>
</dbReference>
<reference evidence="5" key="3">
    <citation type="submission" date="2023-10" db="EMBL/GenBank/DDBJ databases">
        <title>Genome of Potential pathogenic bacteria in Crohn's disease.</title>
        <authorList>
            <person name="Rodriguez-Palacios A."/>
        </authorList>
    </citation>
    <scope>NUCLEOTIDE SEQUENCE</scope>
    <source>
        <strain evidence="5">CavFT-hAR62</strain>
    </source>
</reference>
<dbReference type="EMBL" id="QRZL01000007">
    <property type="protein sequence ID" value="RGV78011.1"/>
    <property type="molecule type" value="Genomic_DNA"/>
</dbReference>
<dbReference type="Pfam" id="PF09087">
    <property type="entry name" value="Cyc-maltodext_N"/>
    <property type="match status" value="1"/>
</dbReference>
<organism evidence="6 8">
    <name type="scientific">Phocaeicola dorei</name>
    <dbReference type="NCBI Taxonomy" id="357276"/>
    <lineage>
        <taxon>Bacteria</taxon>
        <taxon>Pseudomonadati</taxon>
        <taxon>Bacteroidota</taxon>
        <taxon>Bacteroidia</taxon>
        <taxon>Bacteroidales</taxon>
        <taxon>Bacteroidaceae</taxon>
        <taxon>Phocaeicola</taxon>
    </lineage>
</organism>
<evidence type="ECO:0000313" key="5">
    <source>
        <dbReference type="EMBL" id="MDU0270286.1"/>
    </source>
</evidence>
<dbReference type="SUPFAM" id="SSF81296">
    <property type="entry name" value="E set domains"/>
    <property type="match status" value="1"/>
</dbReference>
<dbReference type="SUPFAM" id="SSF51011">
    <property type="entry name" value="Glycosyl hydrolase domain"/>
    <property type="match status" value="1"/>
</dbReference>
<gene>
    <name evidence="6" type="ORF">DWW04_08820</name>
    <name evidence="7" type="ORF">E1J06_00715</name>
    <name evidence="5" type="ORF">RVH45_10325</name>
</gene>
<evidence type="ECO:0000256" key="1">
    <source>
        <dbReference type="ARBA" id="ARBA00022801"/>
    </source>
</evidence>
<evidence type="ECO:0000313" key="9">
    <source>
        <dbReference type="Proteomes" id="UP000294834"/>
    </source>
</evidence>
<dbReference type="Gene3D" id="3.20.20.80">
    <property type="entry name" value="Glycosidases"/>
    <property type="match status" value="1"/>
</dbReference>
<sequence length="616" mass="70749">MKRTFALMALLALFGLQHTVSAAIIKKVAPTFWWADMKNPELQILLYGDNISSSDVSISSKDILLKDVVKQENPNYLILYMDLSEATPQTFHITLKQGKKQTVVPYEIKQRKADASNVEGFNSGDVLYLIMPDRFANGNPSNDVVPEMLEAKVDRNDPFARHGGDLAGIENNLDYLSNLGVTAIWLNPIQENDMKEGSYHGYAITDYYQVDRRLGSNEEFCKLVEQAHSKGMKVVMDMIFNHCGSENYLFKDMPSKDWFNFKGNYTQTSYKTASVQDIHASDYERKIAVDGWFTESMPDLNQRNRHVARYLIQSSIWWIEYAGINGIRQDTHPYADFDMMSEWCKAVTDEYPDFNIVGETWLNSNVLVSFWQKDSRLAAPRNSNLRTVMDFPLMEQMNKAFDEETTDWNGGLYRLYDYLTQDLVYADPMNLLVFLDNHDTSRFYLNEKATQNIDRYKQALVFLLTTRGIPQIYYGTEILMAADKANGDGLLRCDFPGGWKNDSRNCFNEANRTPQQNEAFTYMQKLLQWRKGNEIIAKGRLKHFAPNKGIYVYERKYGNKSITVLMNGTDKTQTINLTPYKEVLPTTSAHDVLTDKSIDLSKNLTLPGRGMLVLEF</sequence>
<keyword evidence="1 5" id="KW-0378">Hydrolase</keyword>
<dbReference type="Proteomes" id="UP001181086">
    <property type="component" value="Unassembled WGS sequence"/>
</dbReference>
<evidence type="ECO:0000313" key="6">
    <source>
        <dbReference type="EMBL" id="RGV78011.1"/>
    </source>
</evidence>
<dbReference type="CDD" id="cd11340">
    <property type="entry name" value="AmyAc_bac_CMD_like_3"/>
    <property type="match status" value="1"/>
</dbReference>
<keyword evidence="2" id="KW-0326">Glycosidase</keyword>
<feature type="signal peptide" evidence="3">
    <location>
        <begin position="1"/>
        <end position="22"/>
    </location>
</feature>
<dbReference type="InterPro" id="IPR019492">
    <property type="entry name" value="Cyclo-malto-dextrinase_C"/>
</dbReference>
<evidence type="ECO:0000256" key="2">
    <source>
        <dbReference type="ARBA" id="ARBA00023295"/>
    </source>
</evidence>
<reference evidence="6 8" key="1">
    <citation type="submission" date="2018-08" db="EMBL/GenBank/DDBJ databases">
        <title>A genome reference for cultivated species of the human gut microbiota.</title>
        <authorList>
            <person name="Zou Y."/>
            <person name="Xue W."/>
            <person name="Luo G."/>
        </authorList>
    </citation>
    <scope>NUCLEOTIDE SEQUENCE [LARGE SCALE GENOMIC DNA]</scope>
    <source>
        <strain evidence="6 8">AF14-1AC</strain>
    </source>
</reference>
<dbReference type="GO" id="GO:0005975">
    <property type="term" value="P:carbohydrate metabolic process"/>
    <property type="evidence" value="ECO:0007669"/>
    <property type="project" value="InterPro"/>
</dbReference>
<dbReference type="Proteomes" id="UP000283678">
    <property type="component" value="Unassembled WGS sequence"/>
</dbReference>
<dbReference type="SUPFAM" id="SSF51445">
    <property type="entry name" value="(Trans)glycosidases"/>
    <property type="match status" value="1"/>
</dbReference>
<dbReference type="Pfam" id="PF00128">
    <property type="entry name" value="Alpha-amylase"/>
    <property type="match status" value="1"/>
</dbReference>
<comment type="caution">
    <text evidence="6">The sequence shown here is derived from an EMBL/GenBank/DDBJ whole genome shotgun (WGS) entry which is preliminary data.</text>
</comment>
<dbReference type="RefSeq" id="WP_007847204.1">
    <property type="nucleotide sequence ID" value="NZ_BAABYF010000001.1"/>
</dbReference>
<dbReference type="EMBL" id="JAWDEV010000010">
    <property type="protein sequence ID" value="MDU0270286.1"/>
    <property type="molecule type" value="Genomic_DNA"/>
</dbReference>
<dbReference type="InterPro" id="IPR014756">
    <property type="entry name" value="Ig_E-set"/>
</dbReference>
<dbReference type="EMBL" id="SLTX01000001">
    <property type="protein sequence ID" value="TDB06052.1"/>
    <property type="molecule type" value="Genomic_DNA"/>
</dbReference>
<dbReference type="KEGG" id="bdh:GV66_04490"/>
<name>A0A0K2HFR7_9BACT</name>
<dbReference type="Gene3D" id="2.60.40.1180">
    <property type="entry name" value="Golgi alpha-mannosidase II"/>
    <property type="match status" value="1"/>
</dbReference>
<dbReference type="GO" id="GO:0016798">
    <property type="term" value="F:hydrolase activity, acting on glycosyl bonds"/>
    <property type="evidence" value="ECO:0007669"/>
    <property type="project" value="UniProtKB-KW"/>
</dbReference>
<dbReference type="InterPro" id="IPR013783">
    <property type="entry name" value="Ig-like_fold"/>
</dbReference>
<evidence type="ECO:0000259" key="4">
    <source>
        <dbReference type="SMART" id="SM00642"/>
    </source>
</evidence>
<proteinExistence type="predicted"/>
<dbReference type="InterPro" id="IPR013780">
    <property type="entry name" value="Glyco_hydro_b"/>
</dbReference>
<dbReference type="PANTHER" id="PTHR10357:SF210">
    <property type="entry name" value="MALTODEXTRIN GLUCOSIDASE"/>
    <property type="match status" value="1"/>
</dbReference>
<dbReference type="Proteomes" id="UP000294834">
    <property type="component" value="Unassembled WGS sequence"/>
</dbReference>
<dbReference type="Gene3D" id="2.60.40.10">
    <property type="entry name" value="Immunoglobulins"/>
    <property type="match status" value="1"/>
</dbReference>
<dbReference type="InterPro" id="IPR015171">
    <property type="entry name" value="Cyc-maltodext_N"/>
</dbReference>
<dbReference type="InterPro" id="IPR006047">
    <property type="entry name" value="GH13_cat_dom"/>
</dbReference>
<dbReference type="AlphaFoldDB" id="A0A0K2HFR7"/>
<dbReference type="InterPro" id="IPR017853">
    <property type="entry name" value="GH"/>
</dbReference>
<protein>
    <submittedName>
        <fullName evidence="6">Alpha-amylase</fullName>
    </submittedName>
    <submittedName>
        <fullName evidence="5">Glycoside hydrolase family 13 protein</fullName>
    </submittedName>
</protein>
<evidence type="ECO:0000313" key="8">
    <source>
        <dbReference type="Proteomes" id="UP000283678"/>
    </source>
</evidence>
<feature type="domain" description="Glycosyl hydrolase family 13 catalytic" evidence="4">
    <location>
        <begin position="129"/>
        <end position="530"/>
    </location>
</feature>
<reference evidence="7 9" key="2">
    <citation type="journal article" date="2019" name="Nat. Microbiol.">
        <title>Genomic variation and strain-specific functional adaptation in the human gut microbiome during early life.</title>
        <authorList>
            <person name="Vatanen T."/>
            <person name="Plichta D.R."/>
            <person name="Somani J."/>
            <person name="Munch P.C."/>
            <person name="Arthur T.D."/>
            <person name="Hall A.B."/>
            <person name="Rudolf S."/>
            <person name="Oakeley E.J."/>
            <person name="Ke X."/>
            <person name="Young R.A."/>
            <person name="Haiser H.J."/>
            <person name="Kolde R."/>
            <person name="Yassour M."/>
            <person name="Luopajarvi K."/>
            <person name="Siljander H."/>
            <person name="Virtanen S.M."/>
            <person name="Ilonen J."/>
            <person name="Uibo R."/>
            <person name="Tillmann V."/>
            <person name="Mokurov S."/>
            <person name="Dorshakova N."/>
            <person name="Porter J.A."/>
            <person name="McHardy A.C."/>
            <person name="Lahdesmaki H."/>
            <person name="Vlamakis H."/>
            <person name="Huttenhower C."/>
            <person name="Knip M."/>
            <person name="Xavier R.J."/>
        </authorList>
    </citation>
    <scope>NUCLEOTIDE SEQUENCE [LARGE SCALE GENOMIC DNA]</scope>
    <source>
        <strain evidence="7 9">RJX1052</strain>
    </source>
</reference>
<feature type="chain" id="PRO_5042679509" evidence="3">
    <location>
        <begin position="23"/>
        <end position="616"/>
    </location>
</feature>